<feature type="compositionally biased region" description="Basic residues" evidence="1">
    <location>
        <begin position="98"/>
        <end position="109"/>
    </location>
</feature>
<dbReference type="EMBL" id="HBHM01000956">
    <property type="protein sequence ID" value="CAD9721450.1"/>
    <property type="molecule type" value="Transcribed_RNA"/>
</dbReference>
<evidence type="ECO:0000313" key="3">
    <source>
        <dbReference type="EMBL" id="CAD9721450.1"/>
    </source>
</evidence>
<dbReference type="AlphaFoldDB" id="A0A7S2X2E8"/>
<evidence type="ECO:0000256" key="1">
    <source>
        <dbReference type="SAM" id="MobiDB-lite"/>
    </source>
</evidence>
<name>A0A7S2X2E8_9CHLO</name>
<protein>
    <recommendedName>
        <fullName evidence="2">Tudor domain-containing protein</fullName>
    </recommendedName>
</protein>
<proteinExistence type="predicted"/>
<feature type="region of interest" description="Disordered" evidence="1">
    <location>
        <begin position="1"/>
        <end position="30"/>
    </location>
</feature>
<gene>
    <name evidence="3" type="ORF">CROS1312_LOCUS717</name>
</gene>
<feature type="region of interest" description="Disordered" evidence="1">
    <location>
        <begin position="54"/>
        <end position="141"/>
    </location>
</feature>
<accession>A0A7S2X2E8</accession>
<organism evidence="3">
    <name type="scientific">Chloropicon roscoffensis</name>
    <dbReference type="NCBI Taxonomy" id="1461544"/>
    <lineage>
        <taxon>Eukaryota</taxon>
        <taxon>Viridiplantae</taxon>
        <taxon>Chlorophyta</taxon>
        <taxon>Chloropicophyceae</taxon>
        <taxon>Chloropicales</taxon>
        <taxon>Chloropicaceae</taxon>
        <taxon>Chloropicon</taxon>
    </lineage>
</organism>
<dbReference type="CDD" id="cd20404">
    <property type="entry name" value="Tudor_Agenet_AtEML-like"/>
    <property type="match status" value="1"/>
</dbReference>
<sequence length="448" mass="50781">MAGSPKSGKGGPLNLLKPSPRSKGADSAKGCAKCRHALTGCARCNPKKLAKYLDKKRRRAEEEGIDPEQVKLPCWARRGTAKAEGKRRKGGSGASEGKKKKKKRRKKVQVSRAPEGTKKRKKKPLKKKDEPKPKGGKVGVLWSPGHGKEGRFYYGRIVKYDEAKGLHQVCYDDGEVQWQDLRREDLDLSKFDSKPFTSRGWLAYEAAQRLVSSLRFGSTADLRVWLNSDRRPSCIPVVPGQVYKKDGFTTYEDFISPSTDVAYQTWTRLREYARGLDLNCPLRWQQLHDRGKLRPGAPRDPDAKFSKYWISWCDFLGAGRFDAFVLARDFASGLGLTSEQEWQEYCEYMKMPATVPSNPHEVYEGDWEGWADFLSLPVITLQDVWNGREGGRIPGEPKRIQIHKPVTRAERCGRCHTCLNPRLKQACLTVRRARMEEQGKERLEPAGA</sequence>
<reference evidence="3" key="1">
    <citation type="submission" date="2021-01" db="EMBL/GenBank/DDBJ databases">
        <authorList>
            <person name="Corre E."/>
            <person name="Pelletier E."/>
            <person name="Niang G."/>
            <person name="Scheremetjew M."/>
            <person name="Finn R."/>
            <person name="Kale V."/>
            <person name="Holt S."/>
            <person name="Cochrane G."/>
            <person name="Meng A."/>
            <person name="Brown T."/>
            <person name="Cohen L."/>
        </authorList>
    </citation>
    <scope>NUCLEOTIDE SEQUENCE</scope>
    <source>
        <strain evidence="3">RCC2335</strain>
    </source>
</reference>
<feature type="domain" description="Tudor" evidence="2">
    <location>
        <begin position="130"/>
        <end position="189"/>
    </location>
</feature>
<dbReference type="SMART" id="SM00333">
    <property type="entry name" value="TUDOR"/>
    <property type="match status" value="1"/>
</dbReference>
<dbReference type="Gene3D" id="2.30.30.140">
    <property type="match status" value="1"/>
</dbReference>
<evidence type="ECO:0000259" key="2">
    <source>
        <dbReference type="SMART" id="SM00333"/>
    </source>
</evidence>
<dbReference type="InterPro" id="IPR002999">
    <property type="entry name" value="Tudor"/>
</dbReference>